<proteinExistence type="predicted"/>
<reference evidence="1" key="1">
    <citation type="submission" date="2023-06" db="EMBL/GenBank/DDBJ databases">
        <authorList>
            <person name="Kurt Z."/>
        </authorList>
    </citation>
    <scope>NUCLEOTIDE SEQUENCE</scope>
</reference>
<organism evidence="1">
    <name type="scientific">Hexamita inflata</name>
    <dbReference type="NCBI Taxonomy" id="28002"/>
    <lineage>
        <taxon>Eukaryota</taxon>
        <taxon>Metamonada</taxon>
        <taxon>Diplomonadida</taxon>
        <taxon>Hexamitidae</taxon>
        <taxon>Hexamitinae</taxon>
        <taxon>Hexamita</taxon>
    </lineage>
</organism>
<dbReference type="EMBL" id="CAXDID020000786">
    <property type="protein sequence ID" value="CAL6114096.1"/>
    <property type="molecule type" value="Genomic_DNA"/>
</dbReference>
<accession>A0AA86RA79</accession>
<dbReference type="AlphaFoldDB" id="A0AA86RA79"/>
<name>A0AA86RA79_9EUKA</name>
<evidence type="ECO:0000313" key="2">
    <source>
        <dbReference type="EMBL" id="CAL6114096.1"/>
    </source>
</evidence>
<keyword evidence="3" id="KW-1185">Reference proteome</keyword>
<gene>
    <name evidence="1" type="ORF">HINF_LOCUS61911</name>
    <name evidence="2" type="ORF">HINF_LOCUS77814</name>
</gene>
<dbReference type="Proteomes" id="UP001642409">
    <property type="component" value="Unassembled WGS sequence"/>
</dbReference>
<reference evidence="2 3" key="2">
    <citation type="submission" date="2024-07" db="EMBL/GenBank/DDBJ databases">
        <authorList>
            <person name="Akdeniz Z."/>
        </authorList>
    </citation>
    <scope>NUCLEOTIDE SEQUENCE [LARGE SCALE GENOMIC DNA]</scope>
</reference>
<protein>
    <submittedName>
        <fullName evidence="2">Hypothetical_protein</fullName>
    </submittedName>
</protein>
<evidence type="ECO:0000313" key="1">
    <source>
        <dbReference type="EMBL" id="CAI9974266.1"/>
    </source>
</evidence>
<evidence type="ECO:0000313" key="3">
    <source>
        <dbReference type="Proteomes" id="UP001642409"/>
    </source>
</evidence>
<dbReference type="EMBL" id="CATOUU010001141">
    <property type="protein sequence ID" value="CAI9974266.1"/>
    <property type="molecule type" value="Genomic_DNA"/>
</dbReference>
<comment type="caution">
    <text evidence="1">The sequence shown here is derived from an EMBL/GenBank/DDBJ whole genome shotgun (WGS) entry which is preliminary data.</text>
</comment>
<sequence length="190" mass="21919">MFSVEYYSSKIIVLVHLVAGRLNVVLLGVCTKVHGSDPRYIQICFEHIRLFEGEDIKQQTVVHSVASSRTSCYGCLLLTRVAVLPGTLRSGRNWWLLFRIGEQLGGKIWLCDCYECQRRVLDLFRCRFWAVWKYKICLVIWSAVNGNCRWSDMASLMWFAPNGKQRQILWCELEQSLGLASGAFSCVQLW</sequence>